<dbReference type="InterPro" id="IPR043128">
    <property type="entry name" value="Rev_trsase/Diguanyl_cyclase"/>
</dbReference>
<protein>
    <submittedName>
        <fullName evidence="3">Diguanylate cyclase</fullName>
    </submittedName>
</protein>
<evidence type="ECO:0000313" key="4">
    <source>
        <dbReference type="Proteomes" id="UP000019760"/>
    </source>
</evidence>
<dbReference type="AlphaFoldDB" id="A0A023D104"/>
<dbReference type="NCBIfam" id="TIGR00254">
    <property type="entry name" value="GGDEF"/>
    <property type="match status" value="1"/>
</dbReference>
<dbReference type="SUPFAM" id="SSF141868">
    <property type="entry name" value="EAL domain-like"/>
    <property type="match status" value="1"/>
</dbReference>
<keyword evidence="4" id="KW-1185">Reference proteome</keyword>
<dbReference type="GO" id="GO:0071111">
    <property type="term" value="F:cyclic-guanylate-specific phosphodiesterase activity"/>
    <property type="evidence" value="ECO:0007669"/>
    <property type="project" value="InterPro"/>
</dbReference>
<dbReference type="Proteomes" id="UP000019760">
    <property type="component" value="Unassembled WGS sequence"/>
</dbReference>
<evidence type="ECO:0000259" key="1">
    <source>
        <dbReference type="PROSITE" id="PS50883"/>
    </source>
</evidence>
<gene>
    <name evidence="3" type="ORF">Amme_006_033</name>
</gene>
<accession>A0A023D104</accession>
<dbReference type="EMBL" id="BAND01000006">
    <property type="protein sequence ID" value="GAJ27802.1"/>
    <property type="molecule type" value="Genomic_DNA"/>
</dbReference>
<feature type="domain" description="EAL" evidence="1">
    <location>
        <begin position="173"/>
        <end position="429"/>
    </location>
</feature>
<evidence type="ECO:0000259" key="2">
    <source>
        <dbReference type="PROSITE" id="PS50887"/>
    </source>
</evidence>
<dbReference type="PROSITE" id="PS50887">
    <property type="entry name" value="GGDEF"/>
    <property type="match status" value="1"/>
</dbReference>
<reference evidence="3 4" key="2">
    <citation type="journal article" date="2014" name="FEMS Microbiol. Lett.">
        <title>Draft genomic DNA sequence of the facultatively methylotrophic bacterium Acidomonas methanolica type strain MB58.</title>
        <authorList>
            <person name="Higashiura N."/>
            <person name="Hadano H."/>
            <person name="Hirakawa H."/>
            <person name="Matsutani M."/>
            <person name="Takabe S."/>
            <person name="Matsushita K."/>
            <person name="Azuma Y."/>
        </authorList>
    </citation>
    <scope>NUCLEOTIDE SEQUENCE [LARGE SCALE GENOMIC DNA]</scope>
    <source>
        <strain evidence="3 4">MB58</strain>
    </source>
</reference>
<dbReference type="SMART" id="SM00267">
    <property type="entry name" value="GGDEF"/>
    <property type="match status" value="1"/>
</dbReference>
<sequence length="450" mass="49346">MQPEPIIGLLDREGFLQRVDQLLEAARGDRTRFILVLADLDRFRDTTKYYGPDLAEELLKAMALRVLVAGGADAVTGRCGNDAFALFYASPIAEMPLRAEMERLRNSLSRLVVVVDVGVDVSVSIGYVVAEKEGEYAERLLRRAELAAHAAKTAGGRRVVGFSAVFEETIRIRQTLLASVRRAMATNEFTVHYQPLIPLTADRETGCEALVRWNHPIRGLLTPAAFLDIFQDFSLMLELGHRIRGIVLADLARWRREGSYMGKVAINLGPADLALGNLAVDLARSLEAIGASPRDMIVEVSETLLLRGAEGGMMLHRLHEFARRGFSIGFDDFGTGHASLTHLRELPLDIIKIDRSFIAGIEDNTRDAALVSGMIDLAHRLGLTTIAEGVETMEQARLLRRVGCDVVQGFLLARPVDADSLPDAVRRAEELVAALEYDDQAQPGCPAASP</sequence>
<dbReference type="PANTHER" id="PTHR33121:SF70">
    <property type="entry name" value="SIGNALING PROTEIN YKOW"/>
    <property type="match status" value="1"/>
</dbReference>
<dbReference type="PANTHER" id="PTHR33121">
    <property type="entry name" value="CYCLIC DI-GMP PHOSPHODIESTERASE PDEF"/>
    <property type="match status" value="1"/>
</dbReference>
<dbReference type="InterPro" id="IPR001633">
    <property type="entry name" value="EAL_dom"/>
</dbReference>
<dbReference type="PROSITE" id="PS50883">
    <property type="entry name" value="EAL"/>
    <property type="match status" value="1"/>
</dbReference>
<dbReference type="Pfam" id="PF00990">
    <property type="entry name" value="GGDEF"/>
    <property type="match status" value="1"/>
</dbReference>
<proteinExistence type="predicted"/>
<dbReference type="InterPro" id="IPR000160">
    <property type="entry name" value="GGDEF_dom"/>
</dbReference>
<feature type="domain" description="GGDEF" evidence="2">
    <location>
        <begin position="31"/>
        <end position="164"/>
    </location>
</feature>
<dbReference type="InterPro" id="IPR050706">
    <property type="entry name" value="Cyclic-di-GMP_PDE-like"/>
</dbReference>
<name>A0A023D104_ACIMT</name>
<evidence type="ECO:0000313" key="3">
    <source>
        <dbReference type="EMBL" id="GAJ27802.1"/>
    </source>
</evidence>
<dbReference type="InterPro" id="IPR029787">
    <property type="entry name" value="Nucleotide_cyclase"/>
</dbReference>
<dbReference type="InterPro" id="IPR035919">
    <property type="entry name" value="EAL_sf"/>
</dbReference>
<dbReference type="Pfam" id="PF00563">
    <property type="entry name" value="EAL"/>
    <property type="match status" value="1"/>
</dbReference>
<organism evidence="3 4">
    <name type="scientific">Acidomonas methanolica NBRC 104435</name>
    <dbReference type="NCBI Taxonomy" id="1231351"/>
    <lineage>
        <taxon>Bacteria</taxon>
        <taxon>Pseudomonadati</taxon>
        <taxon>Pseudomonadota</taxon>
        <taxon>Alphaproteobacteria</taxon>
        <taxon>Acetobacterales</taxon>
        <taxon>Acetobacteraceae</taxon>
        <taxon>Acidomonas</taxon>
    </lineage>
</organism>
<dbReference type="Gene3D" id="3.30.70.270">
    <property type="match status" value="1"/>
</dbReference>
<comment type="caution">
    <text evidence="3">The sequence shown here is derived from an EMBL/GenBank/DDBJ whole genome shotgun (WGS) entry which is preliminary data.</text>
</comment>
<reference evidence="4" key="1">
    <citation type="journal article" date="2014" name="FEMS Microbiol. Lett.">
        <title>Draft Genomic DNA Sequence of the Facultatively Methylotrophic Bacterium Acidomonas methanolica type strain MB58.</title>
        <authorList>
            <person name="Higashiura N."/>
            <person name="Hadano H."/>
            <person name="Hirakawa H."/>
            <person name="Matsutani M."/>
            <person name="Takabe S."/>
            <person name="Matsushita K."/>
            <person name="Azuma Y."/>
        </authorList>
    </citation>
    <scope>NUCLEOTIDE SEQUENCE [LARGE SCALE GENOMIC DNA]</scope>
    <source>
        <strain evidence="4">MB58</strain>
    </source>
</reference>
<dbReference type="CDD" id="cd01948">
    <property type="entry name" value="EAL"/>
    <property type="match status" value="1"/>
</dbReference>
<dbReference type="SMART" id="SM00052">
    <property type="entry name" value="EAL"/>
    <property type="match status" value="1"/>
</dbReference>
<dbReference type="Gene3D" id="3.20.20.450">
    <property type="entry name" value="EAL domain"/>
    <property type="match status" value="1"/>
</dbReference>
<dbReference type="SUPFAM" id="SSF55073">
    <property type="entry name" value="Nucleotide cyclase"/>
    <property type="match status" value="1"/>
</dbReference>